<evidence type="ECO:0000259" key="1">
    <source>
        <dbReference type="Pfam" id="PF22600"/>
    </source>
</evidence>
<gene>
    <name evidence="2" type="ORF">GMARGA_LOCUS38122</name>
</gene>
<dbReference type="Gene3D" id="1.10.1410.10">
    <property type="match status" value="1"/>
</dbReference>
<feature type="non-terminal residue" evidence="2">
    <location>
        <position position="71"/>
    </location>
</feature>
<dbReference type="InterPro" id="IPR043519">
    <property type="entry name" value="NT_sf"/>
</dbReference>
<evidence type="ECO:0000313" key="2">
    <source>
        <dbReference type="EMBL" id="CAG8846358.1"/>
    </source>
</evidence>
<evidence type="ECO:0000313" key="3">
    <source>
        <dbReference type="Proteomes" id="UP000789901"/>
    </source>
</evidence>
<feature type="domain" description="Poly(A) RNA polymerase mitochondrial-like central palm" evidence="1">
    <location>
        <begin position="2"/>
        <end position="46"/>
    </location>
</feature>
<comment type="caution">
    <text evidence="2">The sequence shown here is derived from an EMBL/GenBank/DDBJ whole genome shotgun (WGS) entry which is preliminary data.</text>
</comment>
<dbReference type="Proteomes" id="UP000789901">
    <property type="component" value="Unassembled WGS sequence"/>
</dbReference>
<dbReference type="EMBL" id="CAJVQB010083139">
    <property type="protein sequence ID" value="CAG8846358.1"/>
    <property type="molecule type" value="Genomic_DNA"/>
</dbReference>
<dbReference type="InterPro" id="IPR054708">
    <property type="entry name" value="MTPAP-like_central"/>
</dbReference>
<dbReference type="Pfam" id="PF22600">
    <property type="entry name" value="MTPAP-like_central"/>
    <property type="match status" value="1"/>
</dbReference>
<dbReference type="PANTHER" id="PTHR12271">
    <property type="entry name" value="POLY A POLYMERASE CID PAP -RELATED"/>
    <property type="match status" value="1"/>
</dbReference>
<keyword evidence="3" id="KW-1185">Reference proteome</keyword>
<proteinExistence type="predicted"/>
<protein>
    <submittedName>
        <fullName evidence="2">15264_t:CDS:1</fullName>
    </submittedName>
</protein>
<accession>A0ABN7X2B7</accession>
<dbReference type="PANTHER" id="PTHR12271:SF113">
    <property type="entry name" value="POLY(A) RNA POLYMERASE CID11"/>
    <property type="match status" value="1"/>
</dbReference>
<sequence>MKIVECVSNAKVPIVKFWDPSLKLACDVNVNNTIGIYNTQLIKSYIEIDKRVQPLVMIIRHWARQRGLNNA</sequence>
<organism evidence="2 3">
    <name type="scientific">Gigaspora margarita</name>
    <dbReference type="NCBI Taxonomy" id="4874"/>
    <lineage>
        <taxon>Eukaryota</taxon>
        <taxon>Fungi</taxon>
        <taxon>Fungi incertae sedis</taxon>
        <taxon>Mucoromycota</taxon>
        <taxon>Glomeromycotina</taxon>
        <taxon>Glomeromycetes</taxon>
        <taxon>Diversisporales</taxon>
        <taxon>Gigasporaceae</taxon>
        <taxon>Gigaspora</taxon>
    </lineage>
</organism>
<name>A0ABN7X2B7_GIGMA</name>
<reference evidence="2 3" key="1">
    <citation type="submission" date="2021-06" db="EMBL/GenBank/DDBJ databases">
        <authorList>
            <person name="Kallberg Y."/>
            <person name="Tangrot J."/>
            <person name="Rosling A."/>
        </authorList>
    </citation>
    <scope>NUCLEOTIDE SEQUENCE [LARGE SCALE GENOMIC DNA]</scope>
    <source>
        <strain evidence="2 3">120-4 pot B 10/14</strain>
    </source>
</reference>
<dbReference type="CDD" id="cd05402">
    <property type="entry name" value="NT_PAP_TUTase"/>
    <property type="match status" value="1"/>
</dbReference>
<dbReference type="SUPFAM" id="SSF81301">
    <property type="entry name" value="Nucleotidyltransferase"/>
    <property type="match status" value="1"/>
</dbReference>